<sequence>MVAVFGHRGARGLLPENTLAGFHLARELALTGVEFDVGVTADGVAVVHHDAQLNPDLARDRYGAYVGTDGPLVRDLSFQQLETYDVGRLRAGSAYAARYPAQRPIDGERIPGFGDVLEACSTMDLLIEVKSFPDWPEATLSPGRLVEKVLTLLRAANGIRNAVLYAFDWRVLEEAAVLEPSLRRCCLTEPETVKQADLWFGKTRLADFEPDCPGAVPRAVASTGAVVWAPFHKMLDKLEMAEAKRLGLTVIPWTVNEVEDIHRMIDLEVGGIISDWPDRAKEILISRHVKIAPPGFVAGLSG</sequence>
<dbReference type="RefSeq" id="WP_048878982.1">
    <property type="nucleotide sequence ID" value="NZ_BANC01000052.1"/>
</dbReference>
<evidence type="ECO:0000259" key="1">
    <source>
        <dbReference type="PROSITE" id="PS51704"/>
    </source>
</evidence>
<protein>
    <submittedName>
        <fullName evidence="2">Glycerophosphoryl diester phosphodiesterase</fullName>
    </submittedName>
</protein>
<name>A0A0D6PFV5_9PROT</name>
<dbReference type="GO" id="GO:0006629">
    <property type="term" value="P:lipid metabolic process"/>
    <property type="evidence" value="ECO:0007669"/>
    <property type="project" value="InterPro"/>
</dbReference>
<dbReference type="InterPro" id="IPR030395">
    <property type="entry name" value="GP_PDE_dom"/>
</dbReference>
<dbReference type="Gene3D" id="3.20.20.190">
    <property type="entry name" value="Phosphatidylinositol (PI) phosphodiesterase"/>
    <property type="match status" value="1"/>
</dbReference>
<proteinExistence type="predicted"/>
<evidence type="ECO:0000313" key="3">
    <source>
        <dbReference type="Proteomes" id="UP000032668"/>
    </source>
</evidence>
<dbReference type="SUPFAM" id="SSF51695">
    <property type="entry name" value="PLC-like phosphodiesterases"/>
    <property type="match status" value="1"/>
</dbReference>
<dbReference type="Pfam" id="PF03009">
    <property type="entry name" value="GDPD"/>
    <property type="match status" value="1"/>
</dbReference>
<dbReference type="GO" id="GO:0008081">
    <property type="term" value="F:phosphoric diester hydrolase activity"/>
    <property type="evidence" value="ECO:0007669"/>
    <property type="project" value="InterPro"/>
</dbReference>
<dbReference type="InterPro" id="IPR017946">
    <property type="entry name" value="PLC-like_Pdiesterase_TIM-brl"/>
</dbReference>
<dbReference type="AlphaFoldDB" id="A0A0D6PFV5"/>
<evidence type="ECO:0000313" key="2">
    <source>
        <dbReference type="EMBL" id="GAN80572.1"/>
    </source>
</evidence>
<comment type="caution">
    <text evidence="2">The sequence shown here is derived from an EMBL/GenBank/DDBJ whole genome shotgun (WGS) entry which is preliminary data.</text>
</comment>
<dbReference type="EMBL" id="BANC01000052">
    <property type="protein sequence ID" value="GAN80572.1"/>
    <property type="molecule type" value="Genomic_DNA"/>
</dbReference>
<reference evidence="2 3" key="1">
    <citation type="submission" date="2012-11" db="EMBL/GenBank/DDBJ databases">
        <title>Whole genome sequence of Acidocella aminolytica 101 = DSM 11237.</title>
        <authorList>
            <person name="Azuma Y."/>
            <person name="Higashiura N."/>
            <person name="Hirakawa H."/>
            <person name="Matsushita K."/>
        </authorList>
    </citation>
    <scope>NUCLEOTIDE SEQUENCE [LARGE SCALE GENOMIC DNA]</scope>
    <source>
        <strain evidence="3">101 / DSM 11237</strain>
    </source>
</reference>
<organism evidence="2 3">
    <name type="scientific">Acidocella aminolytica 101 = DSM 11237</name>
    <dbReference type="NCBI Taxonomy" id="1120923"/>
    <lineage>
        <taxon>Bacteria</taxon>
        <taxon>Pseudomonadati</taxon>
        <taxon>Pseudomonadota</taxon>
        <taxon>Alphaproteobacteria</taxon>
        <taxon>Acetobacterales</taxon>
        <taxon>Acidocellaceae</taxon>
        <taxon>Acidocella</taxon>
    </lineage>
</organism>
<accession>A0A0D6PFV5</accession>
<gene>
    <name evidence="2" type="ORF">Aam_053_006</name>
</gene>
<dbReference type="PANTHER" id="PTHR46211">
    <property type="entry name" value="GLYCEROPHOSPHORYL DIESTER PHOSPHODIESTERASE"/>
    <property type="match status" value="1"/>
</dbReference>
<feature type="domain" description="GP-PDE" evidence="1">
    <location>
        <begin position="2"/>
        <end position="284"/>
    </location>
</feature>
<dbReference type="PANTHER" id="PTHR46211:SF14">
    <property type="entry name" value="GLYCEROPHOSPHODIESTER PHOSPHODIESTERASE"/>
    <property type="match status" value="1"/>
</dbReference>
<keyword evidence="3" id="KW-1185">Reference proteome</keyword>
<dbReference type="OrthoDB" id="9787897at2"/>
<dbReference type="STRING" id="1120923.SAMN02746095_03748"/>
<dbReference type="Proteomes" id="UP000032668">
    <property type="component" value="Unassembled WGS sequence"/>
</dbReference>
<dbReference type="PROSITE" id="PS51704">
    <property type="entry name" value="GP_PDE"/>
    <property type="match status" value="1"/>
</dbReference>